<reference evidence="3" key="1">
    <citation type="journal article" date="2015" name="BMC Genomics">
        <title>Genomic and transcriptomic analysis of the endophytic fungus Pestalotiopsis fici reveals its lifestyle and high potential for synthesis of natural products.</title>
        <authorList>
            <person name="Wang X."/>
            <person name="Zhang X."/>
            <person name="Liu L."/>
            <person name="Xiang M."/>
            <person name="Wang W."/>
            <person name="Sun X."/>
            <person name="Che Y."/>
            <person name="Guo L."/>
            <person name="Liu G."/>
            <person name="Guo L."/>
            <person name="Wang C."/>
            <person name="Yin W.B."/>
            <person name="Stadler M."/>
            <person name="Zhang X."/>
            <person name="Liu X."/>
        </authorList>
    </citation>
    <scope>NUCLEOTIDE SEQUENCE [LARGE SCALE GENOMIC DNA]</scope>
    <source>
        <strain evidence="3">W106-1 / CGMCC3.15140</strain>
    </source>
</reference>
<feature type="region of interest" description="Disordered" evidence="1">
    <location>
        <begin position="1"/>
        <end position="20"/>
    </location>
</feature>
<keyword evidence="3" id="KW-1185">Reference proteome</keyword>
<organism evidence="2 3">
    <name type="scientific">Pestalotiopsis fici (strain W106-1 / CGMCC3.15140)</name>
    <dbReference type="NCBI Taxonomy" id="1229662"/>
    <lineage>
        <taxon>Eukaryota</taxon>
        <taxon>Fungi</taxon>
        <taxon>Dikarya</taxon>
        <taxon>Ascomycota</taxon>
        <taxon>Pezizomycotina</taxon>
        <taxon>Sordariomycetes</taxon>
        <taxon>Xylariomycetidae</taxon>
        <taxon>Amphisphaeriales</taxon>
        <taxon>Sporocadaceae</taxon>
        <taxon>Pestalotiopsis</taxon>
    </lineage>
</organism>
<dbReference type="EMBL" id="KI912116">
    <property type="protein sequence ID" value="ETS77294.1"/>
    <property type="molecule type" value="Genomic_DNA"/>
</dbReference>
<dbReference type="InterPro" id="IPR043129">
    <property type="entry name" value="ATPase_NBD"/>
</dbReference>
<feature type="compositionally biased region" description="Polar residues" evidence="1">
    <location>
        <begin position="110"/>
        <end position="121"/>
    </location>
</feature>
<dbReference type="Proteomes" id="UP000030651">
    <property type="component" value="Unassembled WGS sequence"/>
</dbReference>
<accession>W3WU30</accession>
<dbReference type="eggNOG" id="KOG0101">
    <property type="taxonomic scope" value="Eukaryota"/>
</dbReference>
<proteinExistence type="predicted"/>
<dbReference type="AlphaFoldDB" id="W3WU30"/>
<dbReference type="OMA" id="LCIPAIW"/>
<dbReference type="OrthoDB" id="2963168at2759"/>
<evidence type="ECO:0000256" key="1">
    <source>
        <dbReference type="SAM" id="MobiDB-lite"/>
    </source>
</evidence>
<evidence type="ECO:0000313" key="3">
    <source>
        <dbReference type="Proteomes" id="UP000030651"/>
    </source>
</evidence>
<dbReference type="InParanoid" id="W3WU30"/>
<protein>
    <submittedName>
        <fullName evidence="2">Uncharacterized protein</fullName>
    </submittedName>
</protein>
<dbReference type="SUPFAM" id="SSF53067">
    <property type="entry name" value="Actin-like ATPase domain"/>
    <property type="match status" value="2"/>
</dbReference>
<dbReference type="HOGENOM" id="CLU_009958_2_1_1"/>
<dbReference type="STRING" id="1229662.W3WU30"/>
<sequence>MAASSRESTATLRQESQGTLYQDIAPDEVSVELLNDDSDHPSSRRLIIAVDFGTTFSCVSYVALEEDDATEYLPLDRIKTIQNYPNDFDNNNDDPMSKQVPTEILYTLNQTCRDTSRADNPSSEERMDDLTNEENSSSSDAPVSPMDVDEEGNDVSMGWGYDVHDDRRTSAVHNDPNKKLLNRFKLLLDQSPDTDYIRAELRETLTLLKKKKIIKGPLQVIADFLTCLLQHTKSELLQEGFDDNWRKEMVLCVPAIWSQKACRDMQTAMAIAMERTNFGGVDAQNNSIENLFIVSEPEAAATYVLASDPDIQAGDTFVLLDAGGGTVDANTYTISRTTPLRLTREVVEPGGGLYGSSYLNEGFKRLLHDILKDEEYLEDAHERDNSRETIEGIIEKITINEFEYRIKRNFNIYDSRINKWRRKFDVSSRLRHNPVKHFSHGGMELPMITIKGLFRTLLEGIATVMEDQINRALQKGCRVEKVILQGGFAASKSLQEFIRRRLADLTQRTGHTIKLTKSPSSANTITAVASGAVLRAFNKEQGPRRLARSSYGILRTEPFGDYPDEHKGVKPSYDRHDGLPYVKRTIDWVLSMGSEVPPIWTCRPFLCFHTFDCWPVRDLICKEELYVIDRAPRSHYRLSHEMNQGAEKVGEIVVDFTFLRDQGLIQPIEPVANPNGRIVGTRHYKVNYTMVIRVVDRDLQCYAIYSGRVHKRCRINIASAFRPGVK</sequence>
<dbReference type="PANTHER" id="PTHR42749:SF8">
    <property type="entry name" value="HSP70 FAMILY PROTEIN (AFU_ORTHOLOGUE AFUA_3G13740)"/>
    <property type="match status" value="1"/>
</dbReference>
<dbReference type="Gene3D" id="3.30.420.40">
    <property type="match status" value="1"/>
</dbReference>
<feature type="region of interest" description="Disordered" evidence="1">
    <location>
        <begin position="110"/>
        <end position="152"/>
    </location>
</feature>
<gene>
    <name evidence="2" type="ORF">PFICI_11168</name>
</gene>
<dbReference type="RefSeq" id="XP_007837940.1">
    <property type="nucleotide sequence ID" value="XM_007839749.1"/>
</dbReference>
<dbReference type="KEGG" id="pfy:PFICI_11168"/>
<evidence type="ECO:0000313" key="2">
    <source>
        <dbReference type="EMBL" id="ETS77294.1"/>
    </source>
</evidence>
<dbReference type="GeneID" id="19276181"/>
<name>W3WU30_PESFW</name>
<dbReference type="CDD" id="cd10170">
    <property type="entry name" value="ASKHA_NBD_HSP70"/>
    <property type="match status" value="1"/>
</dbReference>
<dbReference type="PANTHER" id="PTHR42749">
    <property type="entry name" value="CELL SHAPE-DETERMINING PROTEIN MREB"/>
    <property type="match status" value="1"/>
</dbReference>